<dbReference type="Gene3D" id="3.10.350.10">
    <property type="entry name" value="LysM domain"/>
    <property type="match status" value="1"/>
</dbReference>
<accession>A0ABT2HR25</accession>
<evidence type="ECO:0000259" key="2">
    <source>
        <dbReference type="PROSITE" id="PS51782"/>
    </source>
</evidence>
<dbReference type="InterPro" id="IPR036779">
    <property type="entry name" value="LysM_dom_sf"/>
</dbReference>
<comment type="caution">
    <text evidence="3">The sequence shown here is derived from an EMBL/GenBank/DDBJ whole genome shotgun (WGS) entry which is preliminary data.</text>
</comment>
<dbReference type="PANTHER" id="PTHR33734:SF22">
    <property type="entry name" value="MEMBRANE-BOUND LYTIC MUREIN TRANSGLYCOSYLASE D"/>
    <property type="match status" value="1"/>
</dbReference>
<dbReference type="InterPro" id="IPR018392">
    <property type="entry name" value="LysM"/>
</dbReference>
<dbReference type="SMART" id="SM00257">
    <property type="entry name" value="LysM"/>
    <property type="match status" value="1"/>
</dbReference>
<feature type="domain" description="LysM" evidence="2">
    <location>
        <begin position="202"/>
        <end position="246"/>
    </location>
</feature>
<dbReference type="InterPro" id="IPR036505">
    <property type="entry name" value="Amidase/PGRP_sf"/>
</dbReference>
<feature type="region of interest" description="Disordered" evidence="1">
    <location>
        <begin position="248"/>
        <end position="267"/>
    </location>
</feature>
<sequence>MRITGTLFELNVQRIAQMARPRRNGHKPIPQIGLHTYETDWTTGVLAAATYLLRRDTYGSYHDLAGASSTQDVMHLAPIDAETWGAPSINNWAVHVSAVARAADWNRIPAARRRNLVHSMAYAAHKRSRELVAMGIGAVPARRITKAQALRGEHGFVYHGDLQSDRTDPTGPRDEFPMDKFLKEFKRLEGKGNGAVAPAAVSTHVVARGETLSLIAARYGTTVQALAQKNGIGNPDLIKVGQKLKLPTGSKATAPGTSARAANRASETTWPQRALPQVFLANSSPFSHAPGTPLNNWLSVVPATHSAALFEYIRRAGFTPSSTTQWGHEELLRQWLQQSHRAVTQRTDVRRHGNDGAFGNPASIWAGVQVVLSQDPAHRRYNGAIDGQPGPGTWWALTERINAQRAAYNR</sequence>
<dbReference type="CDD" id="cd00118">
    <property type="entry name" value="LysM"/>
    <property type="match status" value="1"/>
</dbReference>
<dbReference type="EMBL" id="JALXMO010000016">
    <property type="protein sequence ID" value="MCT1607146.1"/>
    <property type="molecule type" value="Genomic_DNA"/>
</dbReference>
<evidence type="ECO:0000256" key="1">
    <source>
        <dbReference type="SAM" id="MobiDB-lite"/>
    </source>
</evidence>
<gene>
    <name evidence="3" type="ORF">M3B43_07365</name>
</gene>
<dbReference type="PROSITE" id="PS51782">
    <property type="entry name" value="LYSM"/>
    <property type="match status" value="1"/>
</dbReference>
<dbReference type="Pfam" id="PF01476">
    <property type="entry name" value="LysM"/>
    <property type="match status" value="1"/>
</dbReference>
<protein>
    <submittedName>
        <fullName evidence="3">LysM peptidoglycan-binding domain-containing protein</fullName>
    </submittedName>
</protein>
<name>A0ABT2HR25_9MICC</name>
<dbReference type="SUPFAM" id="SSF54106">
    <property type="entry name" value="LysM domain"/>
    <property type="match status" value="1"/>
</dbReference>
<proteinExistence type="predicted"/>
<dbReference type="PANTHER" id="PTHR33734">
    <property type="entry name" value="LYSM DOMAIN-CONTAINING GPI-ANCHORED PROTEIN 2"/>
    <property type="match status" value="1"/>
</dbReference>
<dbReference type="RefSeq" id="WP_260073151.1">
    <property type="nucleotide sequence ID" value="NZ_JALXMO010000016.1"/>
</dbReference>
<keyword evidence="4" id="KW-1185">Reference proteome</keyword>
<organism evidence="3 4">
    <name type="scientific">Nesterenkonia massiliensis</name>
    <dbReference type="NCBI Taxonomy" id="1232429"/>
    <lineage>
        <taxon>Bacteria</taxon>
        <taxon>Bacillati</taxon>
        <taxon>Actinomycetota</taxon>
        <taxon>Actinomycetes</taxon>
        <taxon>Micrococcales</taxon>
        <taxon>Micrococcaceae</taxon>
        <taxon>Nesterenkonia</taxon>
    </lineage>
</organism>
<dbReference type="Proteomes" id="UP001205046">
    <property type="component" value="Unassembled WGS sequence"/>
</dbReference>
<evidence type="ECO:0000313" key="3">
    <source>
        <dbReference type="EMBL" id="MCT1607146.1"/>
    </source>
</evidence>
<reference evidence="3 4" key="1">
    <citation type="submission" date="2022-04" db="EMBL/GenBank/DDBJ databases">
        <title>Human microbiome associated bacterial genomes.</title>
        <authorList>
            <person name="Sandstrom S."/>
            <person name="Salamzade R."/>
            <person name="Kalan L.R."/>
        </authorList>
    </citation>
    <scope>NUCLEOTIDE SEQUENCE [LARGE SCALE GENOMIC DNA]</scope>
    <source>
        <strain evidence="4">p3-SID767</strain>
    </source>
</reference>
<evidence type="ECO:0000313" key="4">
    <source>
        <dbReference type="Proteomes" id="UP001205046"/>
    </source>
</evidence>
<dbReference type="SUPFAM" id="SSF55846">
    <property type="entry name" value="N-acetylmuramoyl-L-alanine amidase-like"/>
    <property type="match status" value="1"/>
</dbReference>